<evidence type="ECO:0000313" key="3">
    <source>
        <dbReference type="Proteomes" id="UP000000214"/>
    </source>
</evidence>
<keyword evidence="1" id="KW-1133">Transmembrane helix</keyword>
<proteinExistence type="predicted"/>
<gene>
    <name evidence="2" type="ordered locus">PACID_10740</name>
</gene>
<feature type="transmembrane region" description="Helical" evidence="1">
    <location>
        <begin position="193"/>
        <end position="212"/>
    </location>
</feature>
<keyword evidence="1" id="KW-0472">Membrane</keyword>
<dbReference type="AlphaFoldDB" id="K7RVC9"/>
<feature type="transmembrane region" description="Helical" evidence="1">
    <location>
        <begin position="296"/>
        <end position="315"/>
    </location>
</feature>
<feature type="transmembrane region" description="Helical" evidence="1">
    <location>
        <begin position="335"/>
        <end position="358"/>
    </location>
</feature>
<feature type="transmembrane region" description="Helical" evidence="1">
    <location>
        <begin position="452"/>
        <end position="474"/>
    </location>
</feature>
<feature type="transmembrane region" description="Helical" evidence="1">
    <location>
        <begin position="125"/>
        <end position="148"/>
    </location>
</feature>
<reference evidence="2 3" key="1">
    <citation type="journal article" date="2012" name="BMC Genomics">
        <title>The genome sequence of Propionibacterium acidipropionici provides insights into its biotechnological and industrial potential.</title>
        <authorList>
            <person name="Parizzi L.P."/>
            <person name="Grassi M.C."/>
            <person name="Llerena L.A."/>
            <person name="Carazzolle M.F."/>
            <person name="Queiroz V.L."/>
            <person name="Lunardi I."/>
            <person name="Zeidler A.F."/>
            <person name="Teixeira P.J."/>
            <person name="Mieczkowski P."/>
            <person name="Rincones J."/>
            <person name="Pereira G.A."/>
        </authorList>
    </citation>
    <scope>NUCLEOTIDE SEQUENCE [LARGE SCALE GENOMIC DNA]</scope>
    <source>
        <strain evidence="3">ATCC 4875 / DSM 20272 / JCM 6432 / NBRC 12425 / NCIMB 8070</strain>
    </source>
</reference>
<dbReference type="PATRIC" id="fig|1171373.8.peg.1071"/>
<feature type="transmembrane region" description="Helical" evidence="1">
    <location>
        <begin position="160"/>
        <end position="181"/>
    </location>
</feature>
<feature type="transmembrane region" description="Helical" evidence="1">
    <location>
        <begin position="88"/>
        <end position="104"/>
    </location>
</feature>
<protein>
    <submittedName>
        <fullName evidence="2">Anibiotic ABC transporter efflux pump</fullName>
    </submittedName>
</protein>
<evidence type="ECO:0000313" key="2">
    <source>
        <dbReference type="EMBL" id="AFV88898.1"/>
    </source>
</evidence>
<feature type="transmembrane region" description="Helical" evidence="1">
    <location>
        <begin position="237"/>
        <end position="257"/>
    </location>
</feature>
<dbReference type="STRING" id="1171373.PACID_10740"/>
<evidence type="ECO:0000256" key="1">
    <source>
        <dbReference type="SAM" id="Phobius"/>
    </source>
</evidence>
<feature type="transmembrane region" description="Helical" evidence="1">
    <location>
        <begin position="424"/>
        <end position="445"/>
    </location>
</feature>
<dbReference type="HOGENOM" id="CLU_036785_2_0_11"/>
<organism evidence="2 3">
    <name type="scientific">Acidipropionibacterium acidipropionici (strain ATCC 4875 / DSM 20272 / JCM 6432 / NBRC 12425 / NCIMB 8070 / 4)</name>
    <name type="common">Propionibacterium acidipropionici</name>
    <dbReference type="NCBI Taxonomy" id="1171373"/>
    <lineage>
        <taxon>Bacteria</taxon>
        <taxon>Bacillati</taxon>
        <taxon>Actinomycetota</taxon>
        <taxon>Actinomycetes</taxon>
        <taxon>Propionibacteriales</taxon>
        <taxon>Propionibacteriaceae</taxon>
        <taxon>Acidipropionibacterium</taxon>
    </lineage>
</organism>
<accession>K7RVC9</accession>
<feature type="transmembrane region" description="Helical" evidence="1">
    <location>
        <begin position="379"/>
        <end position="404"/>
    </location>
</feature>
<sequence length="523" mass="54771">MRDALTGTGLLTRLGMRRDRWRLPIWTIATAAFVPLFFGSLESTMSDFIDAPEALAEIRPMLAVFAGPVYGIEGGRLQSYFFMYQQEFVLAAGIMTILIVLRHTRGEEQTGRAELMRGAVIGRHAPLASALSIAAIGNGILAALLSLAGLTIGLGTHASILFGISTAATGLFFGAVTAITAQIAGTTRTAGGIAGIVLAASSLLRGTLAVSGNDNPTLWLSPMAWPNLTRPVTDPTWRPVILTFAAAALLAGIGFALSTRRDVGAAMTAPRPGPSRASRNLRGPVSLVWRLLRGSFLWWTIALTALGLVWGTMSSTMDGAGANGLFGEGDLVRNYLSTIAVTLGFLVSVFALTSVGRMRSEEASGRLEGALGTSTSRPAWIGAWLGVTAGSSALMLMVTGLAVGLGSSAANADPSLLPDMIGALAQRLPEVLVILTLSGALYALWSKWQGLAWIPLAISMIVQYFGAVLGMPALLTALSVTQHMPALPLEDFALTPLLVVCSLAAVLTSIAIWAFSRRTVPSV</sequence>
<dbReference type="GeneID" id="88086473"/>
<feature type="transmembrane region" description="Helical" evidence="1">
    <location>
        <begin position="21"/>
        <end position="38"/>
    </location>
</feature>
<dbReference type="eggNOG" id="COG3559">
    <property type="taxonomic scope" value="Bacteria"/>
</dbReference>
<feature type="transmembrane region" description="Helical" evidence="1">
    <location>
        <begin position="494"/>
        <end position="515"/>
    </location>
</feature>
<dbReference type="Proteomes" id="UP000000214">
    <property type="component" value="Chromosome"/>
</dbReference>
<dbReference type="RefSeq" id="WP_015069807.1">
    <property type="nucleotide sequence ID" value="NC_019395.1"/>
</dbReference>
<dbReference type="EMBL" id="CP003493">
    <property type="protein sequence ID" value="AFV88898.1"/>
    <property type="molecule type" value="Genomic_DNA"/>
</dbReference>
<keyword evidence="1" id="KW-0812">Transmembrane</keyword>
<name>K7RVC9_ACIA4</name>
<dbReference type="KEGG" id="pbo:PACID_10740"/>